<dbReference type="RefSeq" id="WP_202245082.1">
    <property type="nucleotide sequence ID" value="NZ_JAESIY010000007.1"/>
</dbReference>
<keyword evidence="2" id="KW-0675">Receptor</keyword>
<dbReference type="Gene3D" id="2.170.130.10">
    <property type="entry name" value="TonB-dependent receptor, plug domain"/>
    <property type="match status" value="1"/>
</dbReference>
<dbReference type="Proteomes" id="UP000659388">
    <property type="component" value="Unassembled WGS sequence"/>
</dbReference>
<dbReference type="EMBL" id="JAESIY010000007">
    <property type="protein sequence ID" value="MBL3657302.1"/>
    <property type="molecule type" value="Genomic_DNA"/>
</dbReference>
<sequence>MKFSTLLFFLTLIYSFTYGQSGLKGTVYDQQGLPLEGVSIQLTENNKGTVTDSEGYFNLLLTPGTYIIELRHVGYNPAFDTVAVAANHFIKKTYNLKERAALLHEISIEDYRTKDDEVSVTRIKPISAESLVTPFGDFNKILTTLPGVVSNNELSSAYSVRGGNFDENLVYVNEIPIYRPFLVSNGQQEGLSFVNTDMVENVSFSAGGWQPKYGDKLASVLNVNYKKTNSFGASASLHLLGGSAHIEGTNNDERLSYVAGIRHKSAQYLLNTLETQGEYLPRFTDMQAFVNYKLNKTTEIGVLASYARNRYLTEPESRETDFGTIGQSFRLFVGFQGQEILQYDTYQGGIKLTKHINDKWISKLIVSGVYGLEREYTDVEGAYRLCDVDKNLSSNSFNECIYIRGIGSNYDYGRNTLEANIINAEDRNVYQLDDKNTLEFGLGYSYQNIKDQLGEYSFRDSSDYVIDIESLQAENNLESNRYTGYVQHTHYFSDEFSATYGARLNYWDVNEELLISPRTQFSYSPKWERDITFNAAVGVYQQQPFYRELRNYQGDLNEDLKAQRSMHIIGGMNYSFKWWDRDFKFISELYYKRIRNVIAYDIDNVKVRYYANNDAKAYASGLDMRLSGEFIPGTESWFSLGILNTREDVDGDGKGYIRRPTDQRVNMAIFFQDHLPSNPTVRVSLNLLYGTGLPFGPPRDKERRNIFNGGSYRRLDVGFSKIFFIQENKYKKERQFIVSAEILNLLGTSNPISYTWVSDVSNNSFAVPNTLSARFLNVKISVKI</sequence>
<dbReference type="Pfam" id="PF07715">
    <property type="entry name" value="Plug"/>
    <property type="match status" value="1"/>
</dbReference>
<dbReference type="Pfam" id="PF13715">
    <property type="entry name" value="CarbopepD_reg_2"/>
    <property type="match status" value="1"/>
</dbReference>
<dbReference type="AlphaFoldDB" id="A0A937F6G2"/>
<evidence type="ECO:0000313" key="3">
    <source>
        <dbReference type="Proteomes" id="UP000659388"/>
    </source>
</evidence>
<comment type="caution">
    <text evidence="2">The sequence shown here is derived from an EMBL/GenBank/DDBJ whole genome shotgun (WGS) entry which is preliminary data.</text>
</comment>
<feature type="domain" description="TonB-dependent receptor plug" evidence="1">
    <location>
        <begin position="133"/>
        <end position="215"/>
    </location>
</feature>
<dbReference type="SUPFAM" id="SSF49464">
    <property type="entry name" value="Carboxypeptidase regulatory domain-like"/>
    <property type="match status" value="1"/>
</dbReference>
<evidence type="ECO:0000259" key="1">
    <source>
        <dbReference type="Pfam" id="PF07715"/>
    </source>
</evidence>
<protein>
    <submittedName>
        <fullName evidence="2">TonB-dependent receptor</fullName>
    </submittedName>
</protein>
<keyword evidence="3" id="KW-1185">Reference proteome</keyword>
<evidence type="ECO:0000313" key="2">
    <source>
        <dbReference type="EMBL" id="MBL3657302.1"/>
    </source>
</evidence>
<gene>
    <name evidence="2" type="ORF">JL102_14240</name>
</gene>
<dbReference type="InterPro" id="IPR037066">
    <property type="entry name" value="Plug_dom_sf"/>
</dbReference>
<organism evidence="2 3">
    <name type="scientific">Fulvivirga sediminis</name>
    <dbReference type="NCBI Taxonomy" id="2803949"/>
    <lineage>
        <taxon>Bacteria</taxon>
        <taxon>Pseudomonadati</taxon>
        <taxon>Bacteroidota</taxon>
        <taxon>Cytophagia</taxon>
        <taxon>Cytophagales</taxon>
        <taxon>Fulvivirgaceae</taxon>
        <taxon>Fulvivirga</taxon>
    </lineage>
</organism>
<dbReference type="InterPro" id="IPR008969">
    <property type="entry name" value="CarboxyPept-like_regulatory"/>
</dbReference>
<proteinExistence type="predicted"/>
<name>A0A937F6G2_9BACT</name>
<dbReference type="InterPro" id="IPR012910">
    <property type="entry name" value="Plug_dom"/>
</dbReference>
<reference evidence="2" key="1">
    <citation type="submission" date="2021-01" db="EMBL/GenBank/DDBJ databases">
        <title>Fulvivirga kasyanovii gen. nov., sp nov., a novel member of the phylum Bacteroidetes isolated from seawater in a mussel farm.</title>
        <authorList>
            <person name="Zhao L.-H."/>
            <person name="Wang Z.-J."/>
        </authorList>
    </citation>
    <scope>NUCLEOTIDE SEQUENCE</scope>
    <source>
        <strain evidence="2">2943</strain>
    </source>
</reference>
<accession>A0A937F6G2</accession>
<dbReference type="Gene3D" id="2.60.40.1120">
    <property type="entry name" value="Carboxypeptidase-like, regulatory domain"/>
    <property type="match status" value="1"/>
</dbReference>
<dbReference type="SUPFAM" id="SSF56935">
    <property type="entry name" value="Porins"/>
    <property type="match status" value="1"/>
</dbReference>